<dbReference type="EMBL" id="AE001437">
    <property type="protein sequence ID" value="AAK79524.1"/>
    <property type="molecule type" value="Genomic_DNA"/>
</dbReference>
<dbReference type="GO" id="GO:0016747">
    <property type="term" value="F:acyltransferase activity, transferring groups other than amino-acyl groups"/>
    <property type="evidence" value="ECO:0007669"/>
    <property type="project" value="InterPro"/>
</dbReference>
<dbReference type="GeneID" id="44998056"/>
<feature type="domain" description="N-acetyltransferase" evidence="1">
    <location>
        <begin position="11"/>
        <end position="169"/>
    </location>
</feature>
<dbReference type="PANTHER" id="PTHR43792">
    <property type="entry name" value="GNAT FAMILY, PUTATIVE (AFU_ORTHOLOGUE AFUA_3G00765)-RELATED-RELATED"/>
    <property type="match status" value="1"/>
</dbReference>
<dbReference type="PATRIC" id="fig|272562.8.peg.1759"/>
<dbReference type="Gene3D" id="3.40.630.30">
    <property type="match status" value="1"/>
</dbReference>
<dbReference type="InterPro" id="IPR051531">
    <property type="entry name" value="N-acetyltransferase"/>
</dbReference>
<reference evidence="2 3" key="1">
    <citation type="journal article" date="2001" name="J. Bacteriol.">
        <title>Genome sequence and comparative analysis of the solvent-producing bacterium Clostridium acetobutylicum.</title>
        <authorList>
            <person name="Nolling J."/>
            <person name="Breton G."/>
            <person name="Omelchenko M.V."/>
            <person name="Makarova K.S."/>
            <person name="Zeng Q."/>
            <person name="Gibson R."/>
            <person name="Lee H.M."/>
            <person name="Dubois J."/>
            <person name="Qiu D."/>
            <person name="Hitti J."/>
            <person name="Wolf Y.I."/>
            <person name="Tatusov R.L."/>
            <person name="Sabathe F."/>
            <person name="Doucette-Stamm L."/>
            <person name="Soucaille P."/>
            <person name="Daly M.J."/>
            <person name="Bennett G.N."/>
            <person name="Koonin E.V."/>
            <person name="Smith D.R."/>
        </authorList>
    </citation>
    <scope>NUCLEOTIDE SEQUENCE [LARGE SCALE GENOMIC DNA]</scope>
    <source>
        <strain evidence="3">ATCC 824 / DSM 792 / JCM 1419 / LMG 5710 / VKM B-1787</strain>
    </source>
</reference>
<dbReference type="KEGG" id="cac:CA_C1557"/>
<dbReference type="InterPro" id="IPR000182">
    <property type="entry name" value="GNAT_dom"/>
</dbReference>
<dbReference type="Proteomes" id="UP000000814">
    <property type="component" value="Chromosome"/>
</dbReference>
<proteinExistence type="predicted"/>
<dbReference type="STRING" id="272562.CA_C1557"/>
<dbReference type="InterPro" id="IPR016181">
    <property type="entry name" value="Acyl_CoA_acyltransferase"/>
</dbReference>
<accession>Q97IT3</accession>
<evidence type="ECO:0000259" key="1">
    <source>
        <dbReference type="PROSITE" id="PS51186"/>
    </source>
</evidence>
<dbReference type="HOGENOM" id="CLU_013985_3_1_9"/>
<protein>
    <submittedName>
        <fullName evidence="2">Predicted acetyltransferase</fullName>
    </submittedName>
</protein>
<dbReference type="AlphaFoldDB" id="Q97IT3"/>
<dbReference type="RefSeq" id="WP_010964865.1">
    <property type="nucleotide sequence ID" value="NC_003030.1"/>
</dbReference>
<dbReference type="eggNOG" id="COG1670">
    <property type="taxonomic scope" value="Bacteria"/>
</dbReference>
<dbReference type="DNASU" id="1117740"/>
<dbReference type="SUPFAM" id="SSF55729">
    <property type="entry name" value="Acyl-CoA N-acyltransferases (Nat)"/>
    <property type="match status" value="1"/>
</dbReference>
<dbReference type="OrthoDB" id="9798081at2"/>
<evidence type="ECO:0000313" key="3">
    <source>
        <dbReference type="Proteomes" id="UP000000814"/>
    </source>
</evidence>
<evidence type="ECO:0000313" key="2">
    <source>
        <dbReference type="EMBL" id="AAK79524.1"/>
    </source>
</evidence>
<dbReference type="PROSITE" id="PS51186">
    <property type="entry name" value="GNAT"/>
    <property type="match status" value="1"/>
</dbReference>
<keyword evidence="3" id="KW-1185">Reference proteome</keyword>
<gene>
    <name evidence="2" type="ordered locus">CA_C1557</name>
</gene>
<sequence>MKRFIIKSDRIGFSIWEETDLKEALELWGNSNVTKYITADGKMSIEDVKTRLKVEIEFYEKYKVQYWPIFLNETSENLGVCGLHPYNIKDSVFELGVHLREKYWGIGVAEKACNLVMRYAFENLQAKAIFVGHNPNNKASKKLIKKLGFTYTHDEFYEPTGLYHPSYLITCNEFIEVKNKLKGGKIIGKNK</sequence>
<dbReference type="Pfam" id="PF13302">
    <property type="entry name" value="Acetyltransf_3"/>
    <property type="match status" value="1"/>
</dbReference>
<name>Q97IT3_CLOAB</name>
<dbReference type="PIR" id="A97092">
    <property type="entry name" value="A97092"/>
</dbReference>
<dbReference type="PANTHER" id="PTHR43792:SF1">
    <property type="entry name" value="N-ACETYLTRANSFERASE DOMAIN-CONTAINING PROTEIN"/>
    <property type="match status" value="1"/>
</dbReference>
<organism evidence="2 3">
    <name type="scientific">Clostridium acetobutylicum (strain ATCC 824 / DSM 792 / JCM 1419 / IAM 19013 / LMG 5710 / NBRC 13948 / NRRL B-527 / VKM B-1787 / 2291 / W)</name>
    <dbReference type="NCBI Taxonomy" id="272562"/>
    <lineage>
        <taxon>Bacteria</taxon>
        <taxon>Bacillati</taxon>
        <taxon>Bacillota</taxon>
        <taxon>Clostridia</taxon>
        <taxon>Eubacteriales</taxon>
        <taxon>Clostridiaceae</taxon>
        <taxon>Clostridium</taxon>
    </lineage>
</organism>